<evidence type="ECO:0000256" key="5">
    <source>
        <dbReference type="PIRSR" id="PIRSR000097-2"/>
    </source>
</evidence>
<dbReference type="Proteomes" id="UP000188993">
    <property type="component" value="Chromosome"/>
</dbReference>
<evidence type="ECO:0000256" key="4">
    <source>
        <dbReference type="PIRSR" id="PIRSR000097-1"/>
    </source>
</evidence>
<dbReference type="KEGG" id="jda:BW727_101925"/>
<dbReference type="STRING" id="708126.BW727_101925"/>
<dbReference type="InterPro" id="IPR036812">
    <property type="entry name" value="NAD(P)_OxRdtase_dom_sf"/>
</dbReference>
<feature type="site" description="Lowers pKa of active site Tyr" evidence="6">
    <location>
        <position position="75"/>
    </location>
</feature>
<feature type="active site" description="Proton donor" evidence="4">
    <location>
        <position position="50"/>
    </location>
</feature>
<protein>
    <submittedName>
        <fullName evidence="8">Putative oxidoreductase YtbE</fullName>
        <ecNumber evidence="8">1.-.-.-</ecNumber>
    </submittedName>
</protein>
<evidence type="ECO:0000256" key="6">
    <source>
        <dbReference type="PIRSR" id="PIRSR000097-3"/>
    </source>
</evidence>
<dbReference type="CDD" id="cd19071">
    <property type="entry name" value="AKR_AKR1-5-like"/>
    <property type="match status" value="1"/>
</dbReference>
<dbReference type="OrthoDB" id="191683at2"/>
<dbReference type="RefSeq" id="WP_062469769.1">
    <property type="nucleotide sequence ID" value="NZ_BBYN01000014.1"/>
</dbReference>
<dbReference type="PANTHER" id="PTHR43827">
    <property type="entry name" value="2,5-DIKETO-D-GLUCONIC ACID REDUCTASE"/>
    <property type="match status" value="1"/>
</dbReference>
<reference evidence="8 9" key="1">
    <citation type="journal article" date="2014" name="Int. J. Syst. Evol. Microbiol.">
        <title>Jeotgalibaca dankookensis gen. nov., sp. nov., a member of the family Carnobacteriaceae, isolated from seujeot (Korean traditional food).</title>
        <authorList>
            <person name="Lee D.G."/>
            <person name="Trujillo M.E."/>
            <person name="Kang H."/>
            <person name="Ahn T.Y."/>
        </authorList>
    </citation>
    <scope>NUCLEOTIDE SEQUENCE [LARGE SCALE GENOMIC DNA]</scope>
    <source>
        <strain evidence="8 9">EX-07</strain>
    </source>
</reference>
<evidence type="ECO:0000256" key="3">
    <source>
        <dbReference type="ARBA" id="ARBA00023002"/>
    </source>
</evidence>
<dbReference type="InterPro" id="IPR020471">
    <property type="entry name" value="AKR"/>
</dbReference>
<evidence type="ECO:0000259" key="7">
    <source>
        <dbReference type="Pfam" id="PF00248"/>
    </source>
</evidence>
<dbReference type="FunFam" id="3.20.20.100:FF:000015">
    <property type="entry name" value="Oxidoreductase, aldo/keto reductase family"/>
    <property type="match status" value="1"/>
</dbReference>
<dbReference type="PROSITE" id="PS00062">
    <property type="entry name" value="ALDOKETO_REDUCTASE_2"/>
    <property type="match status" value="1"/>
</dbReference>
<keyword evidence="9" id="KW-1185">Reference proteome</keyword>
<gene>
    <name evidence="8" type="primary">ytbE</name>
    <name evidence="8" type="ORF">BW727_101925</name>
</gene>
<feature type="domain" description="NADP-dependent oxidoreductase" evidence="7">
    <location>
        <begin position="16"/>
        <end position="265"/>
    </location>
</feature>
<keyword evidence="3 8" id="KW-0560">Oxidoreductase</keyword>
<evidence type="ECO:0000313" key="9">
    <source>
        <dbReference type="Proteomes" id="UP000188993"/>
    </source>
</evidence>
<evidence type="ECO:0000256" key="1">
    <source>
        <dbReference type="ARBA" id="ARBA00007905"/>
    </source>
</evidence>
<dbReference type="SUPFAM" id="SSF51430">
    <property type="entry name" value="NAD(P)-linked oxidoreductase"/>
    <property type="match status" value="1"/>
</dbReference>
<proteinExistence type="inferred from homology"/>
<dbReference type="InterPro" id="IPR018170">
    <property type="entry name" value="Aldo/ket_reductase_CS"/>
</dbReference>
<keyword evidence="2" id="KW-0521">NADP</keyword>
<evidence type="ECO:0000313" key="8">
    <source>
        <dbReference type="EMBL" id="AQS54249.1"/>
    </source>
</evidence>
<feature type="binding site" evidence="5">
    <location>
        <position position="108"/>
    </location>
    <ligand>
        <name>substrate</name>
    </ligand>
</feature>
<evidence type="ECO:0000256" key="2">
    <source>
        <dbReference type="ARBA" id="ARBA00022857"/>
    </source>
</evidence>
<dbReference type="EMBL" id="CP019728">
    <property type="protein sequence ID" value="AQS54249.1"/>
    <property type="molecule type" value="Genomic_DNA"/>
</dbReference>
<sequence length="274" mass="31520">MSKLKTLSNGQLIPVLGYGTWQNTDPQECIDGVKTALETGYRHIDTAQMYGNEELVGEGIRLSHVPRKDIFLTSKLDNPNHGYERAKKAIDDSLERLGTDYMDLFLIHWPEVEGHMEDWQESNIETWRALEEAYEAGKIKAIGLSNFKTKHLKNLLANCRIKPMVNQLRLHPGIAQKETVAMSREAGMVIQAWSPLSPLSQMLDDEAVVSMTEKYQKSLAQLLLRYSLQKDFIPLTKSVHKDRIKENAAIFDFKIDEEDMAYFDQWEWEGELFN</sequence>
<comment type="similarity">
    <text evidence="1">Belongs to the aldo/keto reductase family.</text>
</comment>
<dbReference type="EC" id="1.-.-.-" evidence="8"/>
<dbReference type="PIRSF" id="PIRSF000097">
    <property type="entry name" value="AKR"/>
    <property type="match status" value="1"/>
</dbReference>
<dbReference type="InterPro" id="IPR023210">
    <property type="entry name" value="NADP_OxRdtase_dom"/>
</dbReference>
<dbReference type="Pfam" id="PF00248">
    <property type="entry name" value="Aldo_ket_red"/>
    <property type="match status" value="1"/>
</dbReference>
<accession>A0A1S6IRU6</accession>
<dbReference type="AlphaFoldDB" id="A0A1S6IRU6"/>
<dbReference type="PROSITE" id="PS00798">
    <property type="entry name" value="ALDOKETO_REDUCTASE_1"/>
    <property type="match status" value="1"/>
</dbReference>
<name>A0A1S6IRU6_9LACT</name>
<dbReference type="PANTHER" id="PTHR43827:SF3">
    <property type="entry name" value="NADP-DEPENDENT OXIDOREDUCTASE DOMAIN-CONTAINING PROTEIN"/>
    <property type="match status" value="1"/>
</dbReference>
<dbReference type="PRINTS" id="PR00069">
    <property type="entry name" value="ALDKETRDTASE"/>
</dbReference>
<dbReference type="GO" id="GO:0016616">
    <property type="term" value="F:oxidoreductase activity, acting on the CH-OH group of donors, NAD or NADP as acceptor"/>
    <property type="evidence" value="ECO:0007669"/>
    <property type="project" value="UniProtKB-ARBA"/>
</dbReference>
<organism evidence="8 9">
    <name type="scientific">Jeotgalibaca dankookensis</name>
    <dbReference type="NCBI Taxonomy" id="708126"/>
    <lineage>
        <taxon>Bacteria</taxon>
        <taxon>Bacillati</taxon>
        <taxon>Bacillota</taxon>
        <taxon>Bacilli</taxon>
        <taxon>Lactobacillales</taxon>
        <taxon>Carnobacteriaceae</taxon>
        <taxon>Jeotgalibaca</taxon>
    </lineage>
</organism>
<dbReference type="Gene3D" id="3.20.20.100">
    <property type="entry name" value="NADP-dependent oxidoreductase domain"/>
    <property type="match status" value="1"/>
</dbReference>